<feature type="compositionally biased region" description="Pro residues" evidence="6">
    <location>
        <begin position="315"/>
        <end position="352"/>
    </location>
</feature>
<dbReference type="PROSITE" id="PS50006">
    <property type="entry name" value="FHA_DOMAIN"/>
    <property type="match status" value="1"/>
</dbReference>
<evidence type="ECO:0000313" key="9">
    <source>
        <dbReference type="EMBL" id="GCE24591.1"/>
    </source>
</evidence>
<dbReference type="Gene3D" id="2.60.200.20">
    <property type="match status" value="1"/>
</dbReference>
<sequence>MQALEEGQNFERYRILQPSGRGIAGINYIAEDTRQKRKVLLKLIHPWAQLSDAARRQFYREINAISHLSHPQIAPIFNYGEWHGQPFVTRIYAEYGSLLNEQGRVWFRPPFDASIAIGYAIQIGAALTQIHNIGYAHGALSFSNLLITQQPQNDPKAAPFLLSDCSLATFVRSMGQPQTTFFSSTTAPEQFEGQTIPASDQYALAILLYFWLTGRPPFLGLPEEIKNHKNQGTIPSLLPFNDTVSYELEHVIRRALSPNTRHRFIDVQAFAQALTNALNTTVPASVKLKSFTTEHKSEQQPTPTTEPMRRIEPDAPQPHPNPTPIPLPLPEPEPDIQPAPQQPDPLPKGPRPMEPDIAQPIPDATPITPPEIEPAKPVQPEKKPEGETLPDTEPRATMHDRQPSLDAYLIITPPVTLEPFTYPITQSKLDLGRAGSSDVVLDQDETISRHHASICKEEDNYVLYDCRSTYGVSVNGHKLVPEQGRHIKTGDQFCIGEYKLVFYYGNQPAAHYNTQKEHALS</sequence>
<dbReference type="GO" id="GO:0004674">
    <property type="term" value="F:protein serine/threonine kinase activity"/>
    <property type="evidence" value="ECO:0007669"/>
    <property type="project" value="UniProtKB-EC"/>
</dbReference>
<accession>A0A402AZR8</accession>
<evidence type="ECO:0000259" key="7">
    <source>
        <dbReference type="PROSITE" id="PS50006"/>
    </source>
</evidence>
<proteinExistence type="predicted"/>
<dbReference type="InterPro" id="IPR000719">
    <property type="entry name" value="Prot_kinase_dom"/>
</dbReference>
<dbReference type="SUPFAM" id="SSF56112">
    <property type="entry name" value="Protein kinase-like (PK-like)"/>
    <property type="match status" value="1"/>
</dbReference>
<keyword evidence="2" id="KW-0808">Transferase</keyword>
<name>A0A402AZR8_9CHLR</name>
<dbReference type="Proteomes" id="UP000287171">
    <property type="component" value="Unassembled WGS sequence"/>
</dbReference>
<dbReference type="SMART" id="SM00220">
    <property type="entry name" value="S_TKc"/>
    <property type="match status" value="1"/>
</dbReference>
<feature type="region of interest" description="Disordered" evidence="6">
    <location>
        <begin position="290"/>
        <end position="397"/>
    </location>
</feature>
<dbReference type="Pfam" id="PF00498">
    <property type="entry name" value="FHA"/>
    <property type="match status" value="1"/>
</dbReference>
<keyword evidence="10" id="KW-1185">Reference proteome</keyword>
<evidence type="ECO:0000256" key="2">
    <source>
        <dbReference type="ARBA" id="ARBA00022679"/>
    </source>
</evidence>
<dbReference type="Gene3D" id="1.10.510.10">
    <property type="entry name" value="Transferase(Phosphotransferase) domain 1"/>
    <property type="match status" value="1"/>
</dbReference>
<feature type="compositionally biased region" description="Basic and acidic residues" evidence="6">
    <location>
        <begin position="379"/>
        <end position="397"/>
    </location>
</feature>
<dbReference type="PROSITE" id="PS50011">
    <property type="entry name" value="PROTEIN_KINASE_DOM"/>
    <property type="match status" value="1"/>
</dbReference>
<dbReference type="RefSeq" id="WP_126625287.1">
    <property type="nucleotide sequence ID" value="NZ_BIFT01000001.1"/>
</dbReference>
<comment type="caution">
    <text evidence="9">The sequence shown here is derived from an EMBL/GenBank/DDBJ whole genome shotgun (WGS) entry which is preliminary data.</text>
</comment>
<keyword evidence="5" id="KW-0067">ATP-binding</keyword>
<reference evidence="10" key="1">
    <citation type="submission" date="2018-12" db="EMBL/GenBank/DDBJ databases">
        <title>Tengunoibacter tsumagoiensis gen. nov., sp. nov., Dictyobacter kobayashii sp. nov., D. alpinus sp. nov., and D. joshuensis sp. nov. and description of Dictyobacteraceae fam. nov. within the order Ktedonobacterales isolated from Tengu-no-mugimeshi.</title>
        <authorList>
            <person name="Wang C.M."/>
            <person name="Zheng Y."/>
            <person name="Sakai Y."/>
            <person name="Toyoda A."/>
            <person name="Minakuchi Y."/>
            <person name="Abe K."/>
            <person name="Yokota A."/>
            <person name="Yabe S."/>
        </authorList>
    </citation>
    <scope>NUCLEOTIDE SEQUENCE [LARGE SCALE GENOMIC DNA]</scope>
    <source>
        <strain evidence="10">Uno16</strain>
    </source>
</reference>
<evidence type="ECO:0000313" key="10">
    <source>
        <dbReference type="Proteomes" id="UP000287171"/>
    </source>
</evidence>
<dbReference type="Gene3D" id="3.30.200.20">
    <property type="entry name" value="Phosphorylase Kinase, domain 1"/>
    <property type="match status" value="1"/>
</dbReference>
<dbReference type="InterPro" id="IPR000253">
    <property type="entry name" value="FHA_dom"/>
</dbReference>
<evidence type="ECO:0000256" key="3">
    <source>
        <dbReference type="ARBA" id="ARBA00022741"/>
    </source>
</evidence>
<evidence type="ECO:0000256" key="4">
    <source>
        <dbReference type="ARBA" id="ARBA00022777"/>
    </source>
</evidence>
<feature type="domain" description="Protein kinase" evidence="8">
    <location>
        <begin position="13"/>
        <end position="275"/>
    </location>
</feature>
<dbReference type="SMART" id="SM00240">
    <property type="entry name" value="FHA"/>
    <property type="match status" value="1"/>
</dbReference>
<dbReference type="InterPro" id="IPR011009">
    <property type="entry name" value="Kinase-like_dom_sf"/>
</dbReference>
<evidence type="ECO:0000256" key="6">
    <source>
        <dbReference type="SAM" id="MobiDB-lite"/>
    </source>
</evidence>
<dbReference type="OrthoDB" id="145830at2"/>
<dbReference type="SUPFAM" id="SSF49879">
    <property type="entry name" value="SMAD/FHA domain"/>
    <property type="match status" value="1"/>
</dbReference>
<dbReference type="Pfam" id="PF00069">
    <property type="entry name" value="Pkinase"/>
    <property type="match status" value="1"/>
</dbReference>
<feature type="domain" description="FHA" evidence="7">
    <location>
        <begin position="429"/>
        <end position="479"/>
    </location>
</feature>
<dbReference type="PANTHER" id="PTHR43289:SF6">
    <property type="entry name" value="SERINE_THREONINE-PROTEIN KINASE NEKL-3"/>
    <property type="match status" value="1"/>
</dbReference>
<dbReference type="GO" id="GO:0005524">
    <property type="term" value="F:ATP binding"/>
    <property type="evidence" value="ECO:0007669"/>
    <property type="project" value="UniProtKB-KW"/>
</dbReference>
<evidence type="ECO:0000259" key="8">
    <source>
        <dbReference type="PROSITE" id="PS50011"/>
    </source>
</evidence>
<dbReference type="CDD" id="cd14014">
    <property type="entry name" value="STKc_PknB_like"/>
    <property type="match status" value="1"/>
</dbReference>
<dbReference type="EMBL" id="BIFT01000001">
    <property type="protein sequence ID" value="GCE24591.1"/>
    <property type="molecule type" value="Genomic_DNA"/>
</dbReference>
<dbReference type="AlphaFoldDB" id="A0A402AZR8"/>
<evidence type="ECO:0000256" key="1">
    <source>
        <dbReference type="ARBA" id="ARBA00012513"/>
    </source>
</evidence>
<dbReference type="PANTHER" id="PTHR43289">
    <property type="entry name" value="MITOGEN-ACTIVATED PROTEIN KINASE KINASE KINASE 20-RELATED"/>
    <property type="match status" value="1"/>
</dbReference>
<evidence type="ECO:0000256" key="5">
    <source>
        <dbReference type="ARBA" id="ARBA00022840"/>
    </source>
</evidence>
<dbReference type="CDD" id="cd00060">
    <property type="entry name" value="FHA"/>
    <property type="match status" value="1"/>
</dbReference>
<dbReference type="EC" id="2.7.11.1" evidence="1"/>
<organism evidence="9 10">
    <name type="scientific">Dictyobacter alpinus</name>
    <dbReference type="NCBI Taxonomy" id="2014873"/>
    <lineage>
        <taxon>Bacteria</taxon>
        <taxon>Bacillati</taxon>
        <taxon>Chloroflexota</taxon>
        <taxon>Ktedonobacteria</taxon>
        <taxon>Ktedonobacterales</taxon>
        <taxon>Dictyobacteraceae</taxon>
        <taxon>Dictyobacter</taxon>
    </lineage>
</organism>
<dbReference type="InterPro" id="IPR008984">
    <property type="entry name" value="SMAD_FHA_dom_sf"/>
</dbReference>
<gene>
    <name evidence="9" type="ORF">KDA_00750</name>
</gene>
<keyword evidence="3" id="KW-0547">Nucleotide-binding</keyword>
<protein>
    <recommendedName>
        <fullName evidence="1">non-specific serine/threonine protein kinase</fullName>
        <ecNumber evidence="1">2.7.11.1</ecNumber>
    </recommendedName>
</protein>
<keyword evidence="4" id="KW-0418">Kinase</keyword>